<dbReference type="Gene3D" id="3.40.830.10">
    <property type="entry name" value="LigB-like"/>
    <property type="match status" value="1"/>
</dbReference>
<proteinExistence type="inferred from homology"/>
<dbReference type="Proteomes" id="UP000316473">
    <property type="component" value="Chromosome"/>
</dbReference>
<dbReference type="GO" id="GO:0008198">
    <property type="term" value="F:ferrous iron binding"/>
    <property type="evidence" value="ECO:0007669"/>
    <property type="project" value="InterPro"/>
</dbReference>
<evidence type="ECO:0000256" key="2">
    <source>
        <dbReference type="ARBA" id="ARBA00007581"/>
    </source>
</evidence>
<dbReference type="InterPro" id="IPR014436">
    <property type="entry name" value="Extradiol_dOase_DODA"/>
</dbReference>
<evidence type="ECO:0000313" key="8">
    <source>
        <dbReference type="Proteomes" id="UP000316473"/>
    </source>
</evidence>
<dbReference type="EMBL" id="AP019755">
    <property type="protein sequence ID" value="BBL35530.1"/>
    <property type="molecule type" value="Genomic_DNA"/>
</dbReference>
<keyword evidence="8" id="KW-1185">Reference proteome</keyword>
<feature type="domain" description="Extradiol ring-cleavage dioxygenase class III enzyme subunit B" evidence="6">
    <location>
        <begin position="35"/>
        <end position="236"/>
    </location>
</feature>
<dbReference type="AlphaFoldDB" id="A0A4Y1YMZ3"/>
<evidence type="ECO:0000256" key="5">
    <source>
        <dbReference type="ARBA" id="ARBA00023002"/>
    </source>
</evidence>
<comment type="similarity">
    <text evidence="2">Belongs to the DODA-type extradiol aromatic ring-opening dioxygenase family.</text>
</comment>
<evidence type="ECO:0000259" key="6">
    <source>
        <dbReference type="Pfam" id="PF02900"/>
    </source>
</evidence>
<evidence type="ECO:0000313" key="7">
    <source>
        <dbReference type="EMBL" id="BBL35530.1"/>
    </source>
</evidence>
<dbReference type="SUPFAM" id="SSF53213">
    <property type="entry name" value="LigB-like"/>
    <property type="match status" value="1"/>
</dbReference>
<sequence length="260" mass="28715">MNQRMPAIFIGHGNPMNAIQDTVWSRAWIELGKRLPRPRAILSISAHWYVPKTAATAMTMPRTLHDFSGFPQALFDITYPAPGDPALVERLQTLLVPDSLHADLAWGLDHGTWSVLHHIFPDADIPVVQLSINQTKSPTFHYELGQRLSPLREEGILLLGSGNVVHNLQTYAWQATAPVSPLDWATRFETTVCELISSGDYTQLVNYSSLGQDAKLAVPTPEHYLPLLYILGASNMNEAIKFPIKGITGGSISMLAVEIN</sequence>
<keyword evidence="3" id="KW-0479">Metal-binding</keyword>
<evidence type="ECO:0000256" key="3">
    <source>
        <dbReference type="ARBA" id="ARBA00022723"/>
    </source>
</evidence>
<dbReference type="PIRSF" id="PIRSF006157">
    <property type="entry name" value="Doxgns_DODA"/>
    <property type="match status" value="1"/>
</dbReference>
<dbReference type="CDD" id="cd07363">
    <property type="entry name" value="45_DOPA_Dioxygenase"/>
    <property type="match status" value="1"/>
</dbReference>
<dbReference type="GO" id="GO:0008270">
    <property type="term" value="F:zinc ion binding"/>
    <property type="evidence" value="ECO:0007669"/>
    <property type="project" value="InterPro"/>
</dbReference>
<evidence type="ECO:0000256" key="4">
    <source>
        <dbReference type="ARBA" id="ARBA00022833"/>
    </source>
</evidence>
<keyword evidence="4" id="KW-0862">Zinc</keyword>
<gene>
    <name evidence="7" type="ORF">Nstercoris_01798</name>
</gene>
<comment type="cofactor">
    <cofactor evidence="1">
        <name>Zn(2+)</name>
        <dbReference type="ChEBI" id="CHEBI:29105"/>
    </cofactor>
</comment>
<accession>A0A4Y1YMZ3</accession>
<organism evidence="7 8">
    <name type="scientific">Nitrosomonas stercoris</name>
    <dbReference type="NCBI Taxonomy" id="1444684"/>
    <lineage>
        <taxon>Bacteria</taxon>
        <taxon>Pseudomonadati</taxon>
        <taxon>Pseudomonadota</taxon>
        <taxon>Betaproteobacteria</taxon>
        <taxon>Nitrosomonadales</taxon>
        <taxon>Nitrosomonadaceae</taxon>
        <taxon>Nitrosomonas</taxon>
    </lineage>
</organism>
<dbReference type="InterPro" id="IPR004183">
    <property type="entry name" value="Xdiol_dOase_suB"/>
</dbReference>
<dbReference type="PANTHER" id="PTHR30096">
    <property type="entry name" value="4,5-DOPA DIOXYGENASE EXTRADIOL-LIKE PROTEIN"/>
    <property type="match status" value="1"/>
</dbReference>
<dbReference type="KEGG" id="nst:Nstercoris_01798"/>
<dbReference type="NCBIfam" id="NF007914">
    <property type="entry name" value="PRK10628.1"/>
    <property type="match status" value="1"/>
</dbReference>
<dbReference type="PANTHER" id="PTHR30096:SF0">
    <property type="entry name" value="4,5-DOPA DIOXYGENASE EXTRADIOL-LIKE PROTEIN"/>
    <property type="match status" value="1"/>
</dbReference>
<dbReference type="GO" id="GO:0016702">
    <property type="term" value="F:oxidoreductase activity, acting on single donors with incorporation of molecular oxygen, incorporation of two atoms of oxygen"/>
    <property type="evidence" value="ECO:0007669"/>
    <property type="project" value="UniProtKB-ARBA"/>
</dbReference>
<dbReference type="Pfam" id="PF02900">
    <property type="entry name" value="LigB"/>
    <property type="match status" value="1"/>
</dbReference>
<keyword evidence="5" id="KW-0560">Oxidoreductase</keyword>
<reference evidence="7 8" key="1">
    <citation type="submission" date="2019-06" db="EMBL/GenBank/DDBJ databases">
        <title>Nitrosomonas stercoris KYUHI-S whole genome shotgun sequence.</title>
        <authorList>
            <person name="Nakagawa T."/>
            <person name="Tsuchiya Y."/>
            <person name="Takahashi R."/>
        </authorList>
    </citation>
    <scope>NUCLEOTIDE SEQUENCE [LARGE SCALE GENOMIC DNA]</scope>
    <source>
        <strain evidence="7 8">KYUHI-S</strain>
    </source>
</reference>
<keyword evidence="7" id="KW-0223">Dioxygenase</keyword>
<protein>
    <submittedName>
        <fullName evidence="7">4,5-DOPA dioxygenase extradiol</fullName>
    </submittedName>
</protein>
<evidence type="ECO:0000256" key="1">
    <source>
        <dbReference type="ARBA" id="ARBA00001947"/>
    </source>
</evidence>
<name>A0A4Y1YMZ3_9PROT</name>